<gene>
    <name evidence="1" type="ORF">I596_3373</name>
</gene>
<protein>
    <submittedName>
        <fullName evidence="1">Uncharacterized protein</fullName>
    </submittedName>
</protein>
<proteinExistence type="predicted"/>
<organism evidence="1 2">
    <name type="scientific">Dokdonella koreensis DS-123</name>
    <dbReference type="NCBI Taxonomy" id="1300342"/>
    <lineage>
        <taxon>Bacteria</taxon>
        <taxon>Pseudomonadati</taxon>
        <taxon>Pseudomonadota</taxon>
        <taxon>Gammaproteobacteria</taxon>
        <taxon>Lysobacterales</taxon>
        <taxon>Rhodanobacteraceae</taxon>
        <taxon>Dokdonella</taxon>
    </lineage>
</organism>
<sequence length="49" mass="5511">MRCRRQPAISIENNVVFDGRFAYPVPKTSVRARDGAYRHALAAETSGFQ</sequence>
<accession>A0A167H7V0</accession>
<dbReference type="Proteomes" id="UP000076830">
    <property type="component" value="Chromosome"/>
</dbReference>
<evidence type="ECO:0000313" key="1">
    <source>
        <dbReference type="EMBL" id="ANB19362.1"/>
    </source>
</evidence>
<keyword evidence="2" id="KW-1185">Reference proteome</keyword>
<dbReference type="KEGG" id="dko:I596_3373"/>
<dbReference type="AlphaFoldDB" id="A0A167H7V0"/>
<name>A0A167H7V0_9GAMM</name>
<dbReference type="STRING" id="1300342.I596_3373"/>
<dbReference type="EMBL" id="CP015249">
    <property type="protein sequence ID" value="ANB19362.1"/>
    <property type="molecule type" value="Genomic_DNA"/>
</dbReference>
<reference evidence="1 2" key="1">
    <citation type="submission" date="2016-04" db="EMBL/GenBank/DDBJ databases">
        <title>Complete genome sequence of Dokdonella koreensis DS-123T.</title>
        <authorList>
            <person name="Kim J.F."/>
            <person name="Lee H."/>
            <person name="Kwak M.-J."/>
        </authorList>
    </citation>
    <scope>NUCLEOTIDE SEQUENCE [LARGE SCALE GENOMIC DNA]</scope>
    <source>
        <strain evidence="1 2">DS-123</strain>
    </source>
</reference>
<evidence type="ECO:0000313" key="2">
    <source>
        <dbReference type="Proteomes" id="UP000076830"/>
    </source>
</evidence>